<proteinExistence type="predicted"/>
<dbReference type="InterPro" id="IPR050833">
    <property type="entry name" value="Poly_Biosynth_Transport"/>
</dbReference>
<gene>
    <name evidence="7" type="ORF">OL234_02490</name>
</gene>
<dbReference type="InterPro" id="IPR002797">
    <property type="entry name" value="Polysacc_synth"/>
</dbReference>
<feature type="transmembrane region" description="Helical" evidence="6">
    <location>
        <begin position="9"/>
        <end position="27"/>
    </location>
</feature>
<evidence type="ECO:0000256" key="4">
    <source>
        <dbReference type="ARBA" id="ARBA00022989"/>
    </source>
</evidence>
<dbReference type="RefSeq" id="WP_275469599.1">
    <property type="nucleotide sequence ID" value="NZ_CP110232.1"/>
</dbReference>
<feature type="transmembrane region" description="Helical" evidence="6">
    <location>
        <begin position="89"/>
        <end position="111"/>
    </location>
</feature>
<evidence type="ECO:0000256" key="5">
    <source>
        <dbReference type="ARBA" id="ARBA00023136"/>
    </source>
</evidence>
<dbReference type="Pfam" id="PF01943">
    <property type="entry name" value="Polysacc_synt"/>
    <property type="match status" value="1"/>
</dbReference>
<evidence type="ECO:0000256" key="3">
    <source>
        <dbReference type="ARBA" id="ARBA00022692"/>
    </source>
</evidence>
<evidence type="ECO:0000313" key="7">
    <source>
        <dbReference type="EMBL" id="WEG73799.1"/>
    </source>
</evidence>
<sequence>MTNRRTKKLLFFNIVYSGLYQILVLIVPLLTTPYVTRIFNVEQMGSYGASLALANLFSYAAKMGMGYYGNRKIAQADSKEEYSADFFSLFKIQFISSIVFFFIFIVITVPFGKRSELYLIQSLFILFGFFDVSWFFIGMEDMKKVVVRNMLTKILTTIAIFIFVKKSTDLTLYAFIVVLGILLGNLFMWYRINTYIDFSYRKEKIKKNHIGGSFRLMVPFFLNNMYTTVDRNYLLWLSNSFGSVGVYDQGRKIINILQTFCNASIDAVMPRMAFMSKEKNSKDYIDFIQKGLKICIIISILLVSGILTCSEYFVPLFFGPGYGDVRYVMEISSLAFIIFPTSIFLSNGVMVSSSKDKNFLAISIVMILSSALFNIVLDSKYLFIGASIAYIFTEIIGFCMKINVLKEIISIRSIFINVVIIMIGSFFSIVMIKLINRYIDLDSSISNLALNILLNLVILFILLLIISMKKIKTRILK</sequence>
<name>A0AAF0I828_9ENTE</name>
<dbReference type="AlphaFoldDB" id="A0AAF0I828"/>
<evidence type="ECO:0000256" key="6">
    <source>
        <dbReference type="SAM" id="Phobius"/>
    </source>
</evidence>
<evidence type="ECO:0000313" key="8">
    <source>
        <dbReference type="Proteomes" id="UP001179647"/>
    </source>
</evidence>
<feature type="transmembrane region" description="Helical" evidence="6">
    <location>
        <begin position="383"/>
        <end position="402"/>
    </location>
</feature>
<protein>
    <submittedName>
        <fullName evidence="7">Oligosaccharide flippase family protein</fullName>
    </submittedName>
</protein>
<feature type="transmembrane region" description="Helical" evidence="6">
    <location>
        <begin position="145"/>
        <end position="164"/>
    </location>
</feature>
<dbReference type="EMBL" id="CP110232">
    <property type="protein sequence ID" value="WEG73799.1"/>
    <property type="molecule type" value="Genomic_DNA"/>
</dbReference>
<feature type="transmembrane region" description="Helical" evidence="6">
    <location>
        <begin position="294"/>
        <end position="315"/>
    </location>
</feature>
<keyword evidence="8" id="KW-1185">Reference proteome</keyword>
<evidence type="ECO:0000256" key="1">
    <source>
        <dbReference type="ARBA" id="ARBA00004651"/>
    </source>
</evidence>
<dbReference type="KEGG" id="vie:OL234_02490"/>
<dbReference type="Proteomes" id="UP001179647">
    <property type="component" value="Chromosome"/>
</dbReference>
<organism evidence="7 8">
    <name type="scientific">Vagococcus intermedius</name>
    <dbReference type="NCBI Taxonomy" id="2991418"/>
    <lineage>
        <taxon>Bacteria</taxon>
        <taxon>Bacillati</taxon>
        <taxon>Bacillota</taxon>
        <taxon>Bacilli</taxon>
        <taxon>Lactobacillales</taxon>
        <taxon>Enterococcaceae</taxon>
        <taxon>Vagococcus</taxon>
    </lineage>
</organism>
<dbReference type="PANTHER" id="PTHR30250">
    <property type="entry name" value="PST FAMILY PREDICTED COLANIC ACID TRANSPORTER"/>
    <property type="match status" value="1"/>
</dbReference>
<feature type="transmembrane region" description="Helical" evidence="6">
    <location>
        <begin position="414"/>
        <end position="436"/>
    </location>
</feature>
<feature type="transmembrane region" description="Helical" evidence="6">
    <location>
        <begin position="358"/>
        <end position="377"/>
    </location>
</feature>
<evidence type="ECO:0000256" key="2">
    <source>
        <dbReference type="ARBA" id="ARBA00022475"/>
    </source>
</evidence>
<feature type="transmembrane region" description="Helical" evidence="6">
    <location>
        <begin position="448"/>
        <end position="468"/>
    </location>
</feature>
<keyword evidence="5 6" id="KW-0472">Membrane</keyword>
<feature type="transmembrane region" description="Helical" evidence="6">
    <location>
        <begin position="327"/>
        <end position="346"/>
    </location>
</feature>
<feature type="transmembrane region" description="Helical" evidence="6">
    <location>
        <begin position="117"/>
        <end position="138"/>
    </location>
</feature>
<feature type="transmembrane region" description="Helical" evidence="6">
    <location>
        <begin position="170"/>
        <end position="190"/>
    </location>
</feature>
<accession>A0AAF0I828</accession>
<comment type="subcellular location">
    <subcellularLocation>
        <location evidence="1">Cell membrane</location>
        <topology evidence="1">Multi-pass membrane protein</topology>
    </subcellularLocation>
</comment>
<dbReference type="PANTHER" id="PTHR30250:SF11">
    <property type="entry name" value="O-ANTIGEN TRANSPORTER-RELATED"/>
    <property type="match status" value="1"/>
</dbReference>
<keyword evidence="2" id="KW-1003">Cell membrane</keyword>
<dbReference type="GO" id="GO:0005886">
    <property type="term" value="C:plasma membrane"/>
    <property type="evidence" value="ECO:0007669"/>
    <property type="project" value="UniProtKB-SubCell"/>
</dbReference>
<keyword evidence="4 6" id="KW-1133">Transmembrane helix</keyword>
<reference evidence="7" key="1">
    <citation type="submission" date="2022-10" db="EMBL/GenBank/DDBJ databases">
        <title>Vagococcus sp. isolated from poultry meat.</title>
        <authorList>
            <person name="Johansson P."/>
            <person name="Bjorkroth J."/>
        </authorList>
    </citation>
    <scope>NUCLEOTIDE SEQUENCE</scope>
    <source>
        <strain evidence="7">STAA11</strain>
    </source>
</reference>
<keyword evidence="3 6" id="KW-0812">Transmembrane</keyword>
<feature type="transmembrane region" description="Helical" evidence="6">
    <location>
        <begin position="47"/>
        <end position="68"/>
    </location>
</feature>